<dbReference type="Proteomes" id="UP000077701">
    <property type="component" value="Unassembled WGS sequence"/>
</dbReference>
<dbReference type="GO" id="GO:0015628">
    <property type="term" value="P:protein secretion by the type II secretion system"/>
    <property type="evidence" value="ECO:0007669"/>
    <property type="project" value="TreeGrafter"/>
</dbReference>
<comment type="caution">
    <text evidence="3">The sequence shown here is derived from an EMBL/GenBank/DDBJ whole genome shotgun (WGS) entry which is preliminary data.</text>
</comment>
<feature type="domain" description="Helix-hairpin-helix DNA-binding motif class 1" evidence="2">
    <location>
        <begin position="240"/>
        <end position="259"/>
    </location>
</feature>
<evidence type="ECO:0000256" key="1">
    <source>
        <dbReference type="SAM" id="MobiDB-lite"/>
    </source>
</evidence>
<protein>
    <submittedName>
        <fullName evidence="3">DNA uptake protein-binding protein-like protein</fullName>
    </submittedName>
</protein>
<dbReference type="STRING" id="161355.PS9374_02442"/>
<feature type="domain" description="Helix-hairpin-helix DNA-binding motif class 1" evidence="2">
    <location>
        <begin position="270"/>
        <end position="289"/>
    </location>
</feature>
<dbReference type="SUPFAM" id="SSF47781">
    <property type="entry name" value="RuvA domain 2-like"/>
    <property type="match status" value="1"/>
</dbReference>
<accession>A0A171CJB2</accession>
<dbReference type="Pfam" id="PF10531">
    <property type="entry name" value="SLBB"/>
    <property type="match status" value="1"/>
</dbReference>
<sequence>MGTDQDSERFRAESRLRTLTAFRDPVVAGPAAGPGADPGDAGHAAAVGGTGSIGRTDAGGSGGRVPSVPVPPSFEALRTAVAAQRPAFDPGRPGLKVLLLVALVAVVAGGVHAWRSQPEPEPLAPSAPMSGPSVTEAAVPRPLHSATAEVTVHVAGKVRRPGVVVLPGGSRVADAVKAAGGARGGSASSSLNLARKLVDGEQIVVGAPARGVPGAAGPALPSDPADPAAMILDLNSATPEQLEELPGVGEVLARRITEYRDGHGGFRSVEQLREVSGIGERKYAEMKDKVRI</sequence>
<evidence type="ECO:0000313" key="3">
    <source>
        <dbReference type="EMBL" id="GAT66790.1"/>
    </source>
</evidence>
<proteinExistence type="predicted"/>
<feature type="region of interest" description="Disordered" evidence="1">
    <location>
        <begin position="117"/>
        <end position="136"/>
    </location>
</feature>
<dbReference type="GO" id="GO:0006281">
    <property type="term" value="P:DNA repair"/>
    <property type="evidence" value="ECO:0007669"/>
    <property type="project" value="InterPro"/>
</dbReference>
<dbReference type="InterPro" id="IPR051675">
    <property type="entry name" value="Endo/Exo/Phosphatase_dom_1"/>
</dbReference>
<feature type="compositionally biased region" description="Gly residues" evidence="1">
    <location>
        <begin position="48"/>
        <end position="63"/>
    </location>
</feature>
<dbReference type="InterPro" id="IPR010994">
    <property type="entry name" value="RuvA_2-like"/>
</dbReference>
<dbReference type="Gene3D" id="3.10.560.10">
    <property type="entry name" value="Outer membrane lipoprotein wza domain like"/>
    <property type="match status" value="1"/>
</dbReference>
<dbReference type="OrthoDB" id="9758724at2"/>
<dbReference type="GO" id="GO:0015627">
    <property type="term" value="C:type II protein secretion system complex"/>
    <property type="evidence" value="ECO:0007669"/>
    <property type="project" value="TreeGrafter"/>
</dbReference>
<dbReference type="EMBL" id="BDCX01000005">
    <property type="protein sequence ID" value="GAT66790.1"/>
    <property type="molecule type" value="Genomic_DNA"/>
</dbReference>
<dbReference type="PANTHER" id="PTHR21180">
    <property type="entry name" value="ENDONUCLEASE/EXONUCLEASE/PHOSPHATASE FAMILY DOMAIN-CONTAINING PROTEIN 1"/>
    <property type="match status" value="1"/>
</dbReference>
<dbReference type="PANTHER" id="PTHR21180:SF32">
    <property type="entry name" value="ENDONUCLEASE_EXONUCLEASE_PHOSPHATASE FAMILY DOMAIN-CONTAINING PROTEIN 1"/>
    <property type="match status" value="1"/>
</dbReference>
<reference evidence="3 4" key="1">
    <citation type="journal article" date="2016" name="Genome Announc.">
        <title>Draft Genome Sequence of Planomonospora sphaerica JCM9374, a Rare Actinomycete.</title>
        <authorList>
            <person name="Dohra H."/>
            <person name="Suzuki T."/>
            <person name="Inoue Y."/>
            <person name="Kodani S."/>
        </authorList>
    </citation>
    <scope>NUCLEOTIDE SEQUENCE [LARGE SCALE GENOMIC DNA]</scope>
    <source>
        <strain evidence="3 4">JCM 9374</strain>
    </source>
</reference>
<dbReference type="SMART" id="SM00278">
    <property type="entry name" value="HhH1"/>
    <property type="match status" value="2"/>
</dbReference>
<dbReference type="Gene3D" id="1.10.150.320">
    <property type="entry name" value="Photosystem II 12 kDa extrinsic protein"/>
    <property type="match status" value="1"/>
</dbReference>
<name>A0A171CJB2_9ACTN</name>
<dbReference type="RefSeq" id="WP_068896893.1">
    <property type="nucleotide sequence ID" value="NZ_BDCX01000005.1"/>
</dbReference>
<evidence type="ECO:0000259" key="2">
    <source>
        <dbReference type="SMART" id="SM00278"/>
    </source>
</evidence>
<dbReference type="InterPro" id="IPR003583">
    <property type="entry name" value="Hlx-hairpin-Hlx_DNA-bd_motif"/>
</dbReference>
<organism evidence="3 4">
    <name type="scientific">Planomonospora sphaerica</name>
    <dbReference type="NCBI Taxonomy" id="161355"/>
    <lineage>
        <taxon>Bacteria</taxon>
        <taxon>Bacillati</taxon>
        <taxon>Actinomycetota</taxon>
        <taxon>Actinomycetes</taxon>
        <taxon>Streptosporangiales</taxon>
        <taxon>Streptosporangiaceae</taxon>
        <taxon>Planomonospora</taxon>
    </lineage>
</organism>
<feature type="region of interest" description="Disordered" evidence="1">
    <location>
        <begin position="25"/>
        <end position="67"/>
    </location>
</feature>
<dbReference type="InterPro" id="IPR019554">
    <property type="entry name" value="Soluble_ligand-bd"/>
</dbReference>
<gene>
    <name evidence="3" type="ORF">PS9374_02442</name>
</gene>
<evidence type="ECO:0000313" key="4">
    <source>
        <dbReference type="Proteomes" id="UP000077701"/>
    </source>
</evidence>
<dbReference type="GO" id="GO:0003677">
    <property type="term" value="F:DNA binding"/>
    <property type="evidence" value="ECO:0007669"/>
    <property type="project" value="InterPro"/>
</dbReference>
<keyword evidence="4" id="KW-1185">Reference proteome</keyword>
<dbReference type="AlphaFoldDB" id="A0A171CJB2"/>
<reference evidence="4" key="2">
    <citation type="submission" date="2016-04" db="EMBL/GenBank/DDBJ databases">
        <title>Planomonospora sphaerica JCM9374 whole genome shotgun sequence.</title>
        <authorList>
            <person name="Suzuki T."/>
            <person name="Dohra H."/>
            <person name="Kodani S."/>
        </authorList>
    </citation>
    <scope>NUCLEOTIDE SEQUENCE [LARGE SCALE GENOMIC DNA]</scope>
    <source>
        <strain evidence="4">JCM 9374</strain>
    </source>
</reference>
<feature type="compositionally biased region" description="Low complexity" evidence="1">
    <location>
        <begin position="25"/>
        <end position="47"/>
    </location>
</feature>
<dbReference type="Pfam" id="PF12836">
    <property type="entry name" value="HHH_3"/>
    <property type="match status" value="1"/>
</dbReference>